<feature type="region of interest" description="Disordered" evidence="5">
    <location>
        <begin position="555"/>
        <end position="588"/>
    </location>
</feature>
<dbReference type="InterPro" id="IPR027104">
    <property type="entry name" value="Prp3"/>
</dbReference>
<reference evidence="8 9" key="1">
    <citation type="submission" date="2020-04" db="EMBL/GenBank/DDBJ databases">
        <title>Perkinsus chesapeaki whole genome sequence.</title>
        <authorList>
            <person name="Bogema D.R."/>
        </authorList>
    </citation>
    <scope>NUCLEOTIDE SEQUENCE [LARGE SCALE GENOMIC DNA]</scope>
    <source>
        <strain evidence="8">ATCC PRA-425</strain>
    </source>
</reference>
<accession>A0A7J6LV29</accession>
<protein>
    <submittedName>
        <fullName evidence="8">U4/U6-U5 snRNP complex subunit prp3</fullName>
    </submittedName>
</protein>
<feature type="domain" description="Small nuclear ribonucleoprotein Prp3 C-terminal" evidence="6">
    <location>
        <begin position="485"/>
        <end position="643"/>
    </location>
</feature>
<evidence type="ECO:0000256" key="2">
    <source>
        <dbReference type="ARBA" id="ARBA00022664"/>
    </source>
</evidence>
<keyword evidence="3" id="KW-0508">mRNA splicing</keyword>
<feature type="region of interest" description="Disordered" evidence="5">
    <location>
        <begin position="444"/>
        <end position="468"/>
    </location>
</feature>
<dbReference type="Pfam" id="PF06544">
    <property type="entry name" value="Prp3_C"/>
    <property type="match status" value="1"/>
</dbReference>
<evidence type="ECO:0000259" key="7">
    <source>
        <dbReference type="Pfam" id="PF08572"/>
    </source>
</evidence>
<name>A0A7J6LV29_PERCH</name>
<dbReference type="InterPro" id="IPR013881">
    <property type="entry name" value="Pre-mRNA_splic_Prp3_dom"/>
</dbReference>
<gene>
    <name evidence="8" type="primary">PRP3</name>
    <name evidence="8" type="ORF">FOL47_005878</name>
</gene>
<evidence type="ECO:0000313" key="9">
    <source>
        <dbReference type="Proteomes" id="UP000591131"/>
    </source>
</evidence>
<dbReference type="OrthoDB" id="10264544at2759"/>
<sequence length="654" mass="72292">MSDNNNISKNKADKRIEESKHEQQRTKDKQRKRKSRWGAAAEGSDDKGHRSGSEERGSKTKAARKSRFDTAPSAMVVGPGGTAPAIRLDAAQIAAAAAAARLAKERAQAVAQQQKSALQLQSEQLNALRHGRIAAEAAARAVAQAEAMQLKGFSSGPVGGISAPVALRLDQYGREIDADGKLIPMSQLRRPASLSTLKINQNRAALDNMRKHKHKVEETAAAAAAAAGGAKLGSIAAAAGKTRSGATRDRFFDPSVHVAGAVRRPRMGFNFNDSGTWTKKEIEMQKQQGVKVASSMVESKEEDNNKTEDGIVGNNNKAAISLGVTVKIHPRDAPPVTEWWDQIVVDAGGPDRVISSYVEHPPPAKSAAQPHKQEGMAALTPAERKKLRRLKRKEKATTMQDKIRMGLLPPPPPKVRMKNLMMVLGDEAVQDPTAVEKRVRAEVAARRDAHDKRNEERKLPPEEKKLKKAGKWINAPETETQVHVSVYKVKDLTSKRHQFKVSKNAEQLHVSGMGIIAGPEVGNVIIVEGSRKAVRRYDKLMLRRINWNERIGNRRRPGEEEEEDQTAAAAAVEEEYSDYDSDTEDVTSRHSDGCVRMWHGVIPKRLFPMERSGQPSWKIVQVPGESFARRTLREYHAEHYWDMLARFRDKSIDV</sequence>
<evidence type="ECO:0000259" key="6">
    <source>
        <dbReference type="Pfam" id="PF06544"/>
    </source>
</evidence>
<evidence type="ECO:0000256" key="1">
    <source>
        <dbReference type="ARBA" id="ARBA00004123"/>
    </source>
</evidence>
<evidence type="ECO:0000256" key="5">
    <source>
        <dbReference type="SAM" id="MobiDB-lite"/>
    </source>
</evidence>
<comment type="caution">
    <text evidence="8">The sequence shown here is derived from an EMBL/GenBank/DDBJ whole genome shotgun (WGS) entry which is preliminary data.</text>
</comment>
<dbReference type="PANTHER" id="PTHR14212">
    <property type="entry name" value="U4/U6-ASSOCIATED RNA SPLICING FACTOR-RELATED"/>
    <property type="match status" value="1"/>
</dbReference>
<dbReference type="AlphaFoldDB" id="A0A7J6LV29"/>
<proteinExistence type="predicted"/>
<feature type="compositionally biased region" description="Basic and acidic residues" evidence="5">
    <location>
        <begin position="10"/>
        <end position="27"/>
    </location>
</feature>
<dbReference type="Proteomes" id="UP000591131">
    <property type="component" value="Unassembled WGS sequence"/>
</dbReference>
<dbReference type="EMBL" id="JAAPAO010000325">
    <property type="protein sequence ID" value="KAF4663162.1"/>
    <property type="molecule type" value="Genomic_DNA"/>
</dbReference>
<evidence type="ECO:0000256" key="4">
    <source>
        <dbReference type="ARBA" id="ARBA00023242"/>
    </source>
</evidence>
<keyword evidence="4" id="KW-0539">Nucleus</keyword>
<feature type="region of interest" description="Disordered" evidence="5">
    <location>
        <begin position="1"/>
        <end position="77"/>
    </location>
</feature>
<feature type="compositionally biased region" description="Acidic residues" evidence="5">
    <location>
        <begin position="572"/>
        <end position="585"/>
    </location>
</feature>
<comment type="subcellular location">
    <subcellularLocation>
        <location evidence="1">Nucleus</location>
    </subcellularLocation>
</comment>
<dbReference type="GO" id="GO:0046540">
    <property type="term" value="C:U4/U6 x U5 tri-snRNP complex"/>
    <property type="evidence" value="ECO:0007669"/>
    <property type="project" value="InterPro"/>
</dbReference>
<feature type="domain" description="Pre-mRNA-splicing factor 3" evidence="7">
    <location>
        <begin position="250"/>
        <end position="459"/>
    </location>
</feature>
<dbReference type="InterPro" id="IPR010541">
    <property type="entry name" value="Prp3_C"/>
</dbReference>
<keyword evidence="2" id="KW-0507">mRNA processing</keyword>
<keyword evidence="9" id="KW-1185">Reference proteome</keyword>
<evidence type="ECO:0000313" key="8">
    <source>
        <dbReference type="EMBL" id="KAF4663162.1"/>
    </source>
</evidence>
<dbReference type="Pfam" id="PF08572">
    <property type="entry name" value="PRP3"/>
    <property type="match status" value="1"/>
</dbReference>
<feature type="compositionally biased region" description="Basic and acidic residues" evidence="5">
    <location>
        <begin position="444"/>
        <end position="465"/>
    </location>
</feature>
<evidence type="ECO:0000256" key="3">
    <source>
        <dbReference type="ARBA" id="ARBA00023187"/>
    </source>
</evidence>
<organism evidence="8 9">
    <name type="scientific">Perkinsus chesapeaki</name>
    <name type="common">Clam parasite</name>
    <name type="synonym">Perkinsus andrewsi</name>
    <dbReference type="NCBI Taxonomy" id="330153"/>
    <lineage>
        <taxon>Eukaryota</taxon>
        <taxon>Sar</taxon>
        <taxon>Alveolata</taxon>
        <taxon>Perkinsozoa</taxon>
        <taxon>Perkinsea</taxon>
        <taxon>Perkinsida</taxon>
        <taxon>Perkinsidae</taxon>
        <taxon>Perkinsus</taxon>
    </lineage>
</organism>
<dbReference type="CDD" id="cd24162">
    <property type="entry name" value="Prp3_C"/>
    <property type="match status" value="1"/>
</dbReference>
<feature type="compositionally biased region" description="Basic and acidic residues" evidence="5">
    <location>
        <begin position="44"/>
        <end position="58"/>
    </location>
</feature>
<dbReference type="PANTHER" id="PTHR14212:SF0">
    <property type="entry name" value="U4_U6 SMALL NUCLEAR RIBONUCLEOPROTEIN PRP3"/>
    <property type="match status" value="1"/>
</dbReference>
<dbReference type="GO" id="GO:0000398">
    <property type="term" value="P:mRNA splicing, via spliceosome"/>
    <property type="evidence" value="ECO:0007669"/>
    <property type="project" value="InterPro"/>
</dbReference>